<feature type="transmembrane region" description="Helical" evidence="1">
    <location>
        <begin position="12"/>
        <end position="29"/>
    </location>
</feature>
<organism evidence="2 3">
    <name type="scientific">Paenibacillus lutrae</name>
    <dbReference type="NCBI Taxonomy" id="2078573"/>
    <lineage>
        <taxon>Bacteria</taxon>
        <taxon>Bacillati</taxon>
        <taxon>Bacillota</taxon>
        <taxon>Bacilli</taxon>
        <taxon>Bacillales</taxon>
        <taxon>Paenibacillaceae</taxon>
        <taxon>Paenibacillus</taxon>
    </lineage>
</organism>
<name>A0A7X3FLW7_9BACL</name>
<dbReference type="AlphaFoldDB" id="A0A7X3FLW7"/>
<protein>
    <recommendedName>
        <fullName evidence="4">Type II secretion system protein GspF domain-containing protein</fullName>
    </recommendedName>
</protein>
<evidence type="ECO:0000313" key="3">
    <source>
        <dbReference type="Proteomes" id="UP000490800"/>
    </source>
</evidence>
<dbReference type="EMBL" id="RHLK01000018">
    <property type="protein sequence ID" value="MVP02128.1"/>
    <property type="molecule type" value="Genomic_DNA"/>
</dbReference>
<feature type="transmembrane region" description="Helical" evidence="1">
    <location>
        <begin position="281"/>
        <end position="304"/>
    </location>
</feature>
<proteinExistence type="predicted"/>
<evidence type="ECO:0000256" key="1">
    <source>
        <dbReference type="SAM" id="Phobius"/>
    </source>
</evidence>
<feature type="transmembrane region" description="Helical" evidence="1">
    <location>
        <begin position="132"/>
        <end position="152"/>
    </location>
</feature>
<keyword evidence="1" id="KW-0472">Membrane</keyword>
<evidence type="ECO:0000313" key="2">
    <source>
        <dbReference type="EMBL" id="MVP02128.1"/>
    </source>
</evidence>
<feature type="transmembrane region" description="Helical" evidence="1">
    <location>
        <begin position="319"/>
        <end position="340"/>
    </location>
</feature>
<dbReference type="RefSeq" id="WP_157338556.1">
    <property type="nucleotide sequence ID" value="NZ_RHLK01000018.1"/>
</dbReference>
<comment type="caution">
    <text evidence="2">The sequence shown here is derived from an EMBL/GenBank/DDBJ whole genome shotgun (WGS) entry which is preliminary data.</text>
</comment>
<dbReference type="Proteomes" id="UP000490800">
    <property type="component" value="Unassembled WGS sequence"/>
</dbReference>
<feature type="transmembrane region" description="Helical" evidence="1">
    <location>
        <begin position="84"/>
        <end position="106"/>
    </location>
</feature>
<keyword evidence="3" id="KW-1185">Reference proteome</keyword>
<sequence length="348" mass="39586">MIIVLNFIIRSALHMIVLYGLWLLISPVIEPAIRQTGKAFDNQVRLRMRKIEIQATRRKKSRFYQHIDDLLYIVKRDYEPGISFIKFVVQTLIVFISIFGVSLLSIGEVPNKVTFNNPFQGGVTIDTSSDKLIVIFPLVLALCLSVVPYLFLRYRYEKRVIKGSYDLLDVVKVLSKHTNFQIDVALTYTANLLPAENVLKRPIELLSNAFANYANEKELQQEVHRFSRTVGTTFAANLASDLLYLEREGGSFLRESLLFLNDAMEQQRSVIMQVKSGIRDAIALGSYGNILVLGIMSASMAFLLKPNVYIQLQFQTKVGLSFITTIFLGIFISFVISTILSRPKLDYH</sequence>
<gene>
    <name evidence="2" type="ORF">EDM21_21850</name>
</gene>
<evidence type="ECO:0008006" key="4">
    <source>
        <dbReference type="Google" id="ProtNLM"/>
    </source>
</evidence>
<dbReference type="OrthoDB" id="2645939at2"/>
<accession>A0A7X3FLW7</accession>
<reference evidence="2 3" key="1">
    <citation type="journal article" date="2019" name="Microorganisms">
        <title>Paenibacillus lutrae sp. nov., A Chitinolytic Species Isolated from A River Otter in Castril Natural Park, Granada, Spain.</title>
        <authorList>
            <person name="Rodriguez M."/>
            <person name="Reina J.C."/>
            <person name="Bejar V."/>
            <person name="Llamas I."/>
        </authorList>
    </citation>
    <scope>NUCLEOTIDE SEQUENCE [LARGE SCALE GENOMIC DNA]</scope>
    <source>
        <strain evidence="2 3">N10</strain>
    </source>
</reference>
<keyword evidence="1" id="KW-1133">Transmembrane helix</keyword>
<keyword evidence="1" id="KW-0812">Transmembrane</keyword>